<dbReference type="CDD" id="cd06257">
    <property type="entry name" value="DnaJ"/>
    <property type="match status" value="1"/>
</dbReference>
<dbReference type="GO" id="GO:0030544">
    <property type="term" value="F:Hsp70 protein binding"/>
    <property type="evidence" value="ECO:0007669"/>
    <property type="project" value="InterPro"/>
</dbReference>
<keyword evidence="1" id="KW-0143">Chaperone</keyword>
<evidence type="ECO:0000313" key="4">
    <source>
        <dbReference type="Proteomes" id="UP000233556"/>
    </source>
</evidence>
<keyword evidence="4" id="KW-1185">Reference proteome</keyword>
<protein>
    <recommendedName>
        <fullName evidence="2">J domain-containing protein</fullName>
    </recommendedName>
</protein>
<feature type="domain" description="J" evidence="2">
    <location>
        <begin position="3"/>
        <end position="69"/>
    </location>
</feature>
<evidence type="ECO:0000259" key="2">
    <source>
        <dbReference type="PROSITE" id="PS50076"/>
    </source>
</evidence>
<dbReference type="InterPro" id="IPR001623">
    <property type="entry name" value="DnaJ_domain"/>
</dbReference>
<dbReference type="InterPro" id="IPR036869">
    <property type="entry name" value="J_dom_sf"/>
</dbReference>
<dbReference type="InterPro" id="IPR018253">
    <property type="entry name" value="DnaJ_domain_CS"/>
</dbReference>
<dbReference type="PRINTS" id="PR00625">
    <property type="entry name" value="JDOMAIN"/>
</dbReference>
<gene>
    <name evidence="3" type="ORF">llap_12277</name>
</gene>
<dbReference type="Gene3D" id="1.10.287.110">
    <property type="entry name" value="DnaJ domain"/>
    <property type="match status" value="1"/>
</dbReference>
<dbReference type="Proteomes" id="UP000233556">
    <property type="component" value="Unassembled WGS sequence"/>
</dbReference>
<sequence length="155" mass="17349">MVDYYEVLGVQKHASAEDIKKAYRKLALKWHPDKNPDNKEEAERQFKQVAEAYEVLSDVMRKCIFSQIPSFPIGFTSFGSLGHGGLTSFSSTSFGGSGMGNFKSVSTSTKIVNGRKITTKRIIENGQERVEVEEDGQLRSLTINGKEQLLRLDNK</sequence>
<name>A0A2I0TUC0_LIMLA</name>
<dbReference type="PROSITE" id="PS50076">
    <property type="entry name" value="DNAJ_2"/>
    <property type="match status" value="1"/>
</dbReference>
<dbReference type="PANTHER" id="PTHR45168:SF4">
    <property type="entry name" value="SIMILAR TO DNAJ HOMOLOG SUBFAMILY B MEMBER 6 (HEAT SHOCK PROTEIN J2) (HSJ-2) (MRJ) (MDJ4)"/>
    <property type="match status" value="1"/>
</dbReference>
<reference evidence="4" key="1">
    <citation type="submission" date="2017-11" db="EMBL/GenBank/DDBJ databases">
        <authorList>
            <person name="Lima N.C."/>
            <person name="Parody-Merino A.M."/>
            <person name="Battley P.F."/>
            <person name="Fidler A.E."/>
            <person name="Prosdocimi F."/>
        </authorList>
    </citation>
    <scope>NUCLEOTIDE SEQUENCE [LARGE SCALE GENOMIC DNA]</scope>
</reference>
<evidence type="ECO:0000313" key="3">
    <source>
        <dbReference type="EMBL" id="PKU37420.1"/>
    </source>
</evidence>
<accession>A0A2I0TUC0</accession>
<proteinExistence type="predicted"/>
<dbReference type="OrthoDB" id="10250354at2759"/>
<reference evidence="4" key="2">
    <citation type="submission" date="2017-12" db="EMBL/GenBank/DDBJ databases">
        <title>Genome sequence of the Bar-tailed Godwit (Limosa lapponica baueri).</title>
        <authorList>
            <person name="Lima N.C.B."/>
            <person name="Parody-Merino A.M."/>
            <person name="Battley P.F."/>
            <person name="Fidler A.E."/>
            <person name="Prosdocimi F."/>
        </authorList>
    </citation>
    <scope>NUCLEOTIDE SEQUENCE [LARGE SCALE GENOMIC DNA]</scope>
</reference>
<dbReference type="GO" id="GO:0051082">
    <property type="term" value="F:unfolded protein binding"/>
    <property type="evidence" value="ECO:0007669"/>
    <property type="project" value="InterPro"/>
</dbReference>
<organism evidence="3 4">
    <name type="scientific">Limosa lapponica baueri</name>
    <dbReference type="NCBI Taxonomy" id="1758121"/>
    <lineage>
        <taxon>Eukaryota</taxon>
        <taxon>Metazoa</taxon>
        <taxon>Chordata</taxon>
        <taxon>Craniata</taxon>
        <taxon>Vertebrata</taxon>
        <taxon>Euteleostomi</taxon>
        <taxon>Archelosauria</taxon>
        <taxon>Archosauria</taxon>
        <taxon>Dinosauria</taxon>
        <taxon>Saurischia</taxon>
        <taxon>Theropoda</taxon>
        <taxon>Coelurosauria</taxon>
        <taxon>Aves</taxon>
        <taxon>Neognathae</taxon>
        <taxon>Neoaves</taxon>
        <taxon>Charadriiformes</taxon>
        <taxon>Scolopacidae</taxon>
        <taxon>Limosa</taxon>
    </lineage>
</organism>
<dbReference type="SUPFAM" id="SSF46565">
    <property type="entry name" value="Chaperone J-domain"/>
    <property type="match status" value="1"/>
</dbReference>
<dbReference type="PROSITE" id="PS00636">
    <property type="entry name" value="DNAJ_1"/>
    <property type="match status" value="1"/>
</dbReference>
<dbReference type="InterPro" id="IPR043183">
    <property type="entry name" value="DNJB2/6-like"/>
</dbReference>
<dbReference type="Pfam" id="PF00226">
    <property type="entry name" value="DnaJ"/>
    <property type="match status" value="1"/>
</dbReference>
<evidence type="ECO:0000256" key="1">
    <source>
        <dbReference type="ARBA" id="ARBA00023186"/>
    </source>
</evidence>
<dbReference type="PANTHER" id="PTHR45168">
    <property type="entry name" value="DNAJ HOMOLOG SUBFAMILY B MEMBER 2"/>
    <property type="match status" value="1"/>
</dbReference>
<dbReference type="SMART" id="SM00271">
    <property type="entry name" value="DnaJ"/>
    <property type="match status" value="1"/>
</dbReference>
<dbReference type="AlphaFoldDB" id="A0A2I0TUC0"/>
<dbReference type="EMBL" id="KZ507156">
    <property type="protein sequence ID" value="PKU37420.1"/>
    <property type="molecule type" value="Genomic_DNA"/>
</dbReference>